<dbReference type="EMBL" id="BMHH01000012">
    <property type="protein sequence ID" value="GGA99654.1"/>
    <property type="molecule type" value="Genomic_DNA"/>
</dbReference>
<reference evidence="3" key="2">
    <citation type="submission" date="2020-09" db="EMBL/GenBank/DDBJ databases">
        <authorList>
            <person name="Sun Q."/>
            <person name="Zhou Y."/>
        </authorList>
    </citation>
    <scope>NUCLEOTIDE SEQUENCE</scope>
    <source>
        <strain evidence="3">CGMCC 1.15082</strain>
    </source>
</reference>
<dbReference type="Proteomes" id="UP000646478">
    <property type="component" value="Unassembled WGS sequence"/>
</dbReference>
<feature type="domain" description="Fe/B12 periplasmic-binding" evidence="2">
    <location>
        <begin position="43"/>
        <end position="316"/>
    </location>
</feature>
<organism evidence="3 4">
    <name type="scientific">Brucella endophytica</name>
    <dbReference type="NCBI Taxonomy" id="1963359"/>
    <lineage>
        <taxon>Bacteria</taxon>
        <taxon>Pseudomonadati</taxon>
        <taxon>Pseudomonadota</taxon>
        <taxon>Alphaproteobacteria</taxon>
        <taxon>Hyphomicrobiales</taxon>
        <taxon>Brucellaceae</taxon>
        <taxon>Brucella/Ochrobactrum group</taxon>
        <taxon>Brucella</taxon>
    </lineage>
</organism>
<dbReference type="RefSeq" id="WP_188824992.1">
    <property type="nucleotide sequence ID" value="NZ_BMHH01000012.1"/>
</dbReference>
<evidence type="ECO:0000259" key="2">
    <source>
        <dbReference type="PROSITE" id="PS50983"/>
    </source>
</evidence>
<accession>A0A916SHI9</accession>
<feature type="signal peptide" evidence="1">
    <location>
        <begin position="1"/>
        <end position="23"/>
    </location>
</feature>
<dbReference type="Gene3D" id="3.40.50.1980">
    <property type="entry name" value="Nitrogenase molybdenum iron protein domain"/>
    <property type="match status" value="2"/>
</dbReference>
<protein>
    <submittedName>
        <fullName evidence="3">Iron ABC transporter substrate-binding protein</fullName>
    </submittedName>
</protein>
<dbReference type="SUPFAM" id="SSF53807">
    <property type="entry name" value="Helical backbone' metal receptor"/>
    <property type="match status" value="1"/>
</dbReference>
<feature type="chain" id="PRO_5038100175" evidence="1">
    <location>
        <begin position="24"/>
        <end position="316"/>
    </location>
</feature>
<dbReference type="PANTHER" id="PTHR30535">
    <property type="entry name" value="VITAMIN B12-BINDING PROTEIN"/>
    <property type="match status" value="1"/>
</dbReference>
<keyword evidence="1" id="KW-0732">Signal</keyword>
<comment type="caution">
    <text evidence="3">The sequence shown here is derived from an EMBL/GenBank/DDBJ whole genome shotgun (WGS) entry which is preliminary data.</text>
</comment>
<proteinExistence type="predicted"/>
<dbReference type="PANTHER" id="PTHR30535:SF7">
    <property type="entry name" value="IRON(III) DICITRATE-BINDING PROTEIN"/>
    <property type="match status" value="1"/>
</dbReference>
<gene>
    <name evidence="3" type="ORF">GCM10011491_29920</name>
</gene>
<dbReference type="PROSITE" id="PS50983">
    <property type="entry name" value="FE_B12_PBP"/>
    <property type="match status" value="1"/>
</dbReference>
<name>A0A916SHI9_9HYPH</name>
<evidence type="ECO:0000313" key="4">
    <source>
        <dbReference type="Proteomes" id="UP000646478"/>
    </source>
</evidence>
<dbReference type="AlphaFoldDB" id="A0A916SHI9"/>
<evidence type="ECO:0000313" key="3">
    <source>
        <dbReference type="EMBL" id="GGA99654.1"/>
    </source>
</evidence>
<reference evidence="3" key="1">
    <citation type="journal article" date="2014" name="Int. J. Syst. Evol. Microbiol.">
        <title>Complete genome sequence of Corynebacterium casei LMG S-19264T (=DSM 44701T), isolated from a smear-ripened cheese.</title>
        <authorList>
            <consortium name="US DOE Joint Genome Institute (JGI-PGF)"/>
            <person name="Walter F."/>
            <person name="Albersmeier A."/>
            <person name="Kalinowski J."/>
            <person name="Ruckert C."/>
        </authorList>
    </citation>
    <scope>NUCLEOTIDE SEQUENCE</scope>
    <source>
        <strain evidence="3">CGMCC 1.15082</strain>
    </source>
</reference>
<evidence type="ECO:0000256" key="1">
    <source>
        <dbReference type="SAM" id="SignalP"/>
    </source>
</evidence>
<keyword evidence="4" id="KW-1185">Reference proteome</keyword>
<dbReference type="CDD" id="cd01148">
    <property type="entry name" value="TroA_a"/>
    <property type="match status" value="1"/>
</dbReference>
<dbReference type="Pfam" id="PF01497">
    <property type="entry name" value="Peripla_BP_2"/>
    <property type="match status" value="1"/>
</dbReference>
<sequence>MKRIALSSSAFGLVFASLLPAAAFPVTVESCGRQMTVEAPPRRAVSYGSNLTEIMLALGLESHMAGFIGQGDRLRASAASDFPAVSSLEELQRSYPSLELFLDKDIDFYFAGWSYGMRVGGEVTPDSLGVYGIPVYELSESCIRLRQTKPPTFDYLYRDLENLAAIFGVPERAAALVAGYRQRIAAVQAAVSGKERPDVFIYDSGERTPFTAGGYSMPQAILDTAGGSNIFADISSSWVRVDWETVADRNPSAIVIVDYGEVTAEEKIAFLKRMPALAHVNAIREGRFLVLTYDDLTPGPRNVQAAERLAEFLHGQ</sequence>
<dbReference type="InterPro" id="IPR002491">
    <property type="entry name" value="ABC_transptr_periplasmic_BD"/>
</dbReference>
<dbReference type="InterPro" id="IPR050902">
    <property type="entry name" value="ABC_Transporter_SBP"/>
</dbReference>